<comment type="caution">
    <text evidence="1">The sequence shown here is derived from an EMBL/GenBank/DDBJ whole genome shotgun (WGS) entry which is preliminary data.</text>
</comment>
<dbReference type="NCBIfam" id="TIGR04197">
    <property type="entry name" value="T7SS_SACOL2603"/>
    <property type="match status" value="1"/>
</dbReference>
<sequence length="104" mass="11434">MSGIKRSLTMVGSVSARFSQVASEFLSVNEAVHKAERTTVSGNSNAKNSLTSIYSCGQRVSKIIARDNHTIHSLTKESSKMDQKIRKDDDFAPFSLKFGGDKHK</sequence>
<accession>R3TZ66</accession>
<dbReference type="Proteomes" id="UP000013840">
    <property type="component" value="Unassembled WGS sequence"/>
</dbReference>
<reference evidence="1 2" key="1">
    <citation type="submission" date="2013-02" db="EMBL/GenBank/DDBJ databases">
        <title>The Genome Sequence of Enterococcus caccae BAA-1240.</title>
        <authorList>
            <consortium name="The Broad Institute Genome Sequencing Platform"/>
            <consortium name="The Broad Institute Genome Sequencing Center for Infectious Disease"/>
            <person name="Earl A.M."/>
            <person name="Gilmore M.S."/>
            <person name="Lebreton F."/>
            <person name="Walker B."/>
            <person name="Young S.K."/>
            <person name="Zeng Q."/>
            <person name="Gargeya S."/>
            <person name="Fitzgerald M."/>
            <person name="Haas B."/>
            <person name="Abouelleil A."/>
            <person name="Alvarado L."/>
            <person name="Arachchi H.M."/>
            <person name="Berlin A.M."/>
            <person name="Chapman S.B."/>
            <person name="Dewar J."/>
            <person name="Goldberg J."/>
            <person name="Griggs A."/>
            <person name="Gujja S."/>
            <person name="Hansen M."/>
            <person name="Howarth C."/>
            <person name="Imamovic A."/>
            <person name="Larimer J."/>
            <person name="McCowan C."/>
            <person name="Murphy C."/>
            <person name="Neiman D."/>
            <person name="Pearson M."/>
            <person name="Priest M."/>
            <person name="Roberts A."/>
            <person name="Saif S."/>
            <person name="Shea T."/>
            <person name="Sisk P."/>
            <person name="Sykes S."/>
            <person name="Wortman J."/>
            <person name="Nusbaum C."/>
            <person name="Birren B."/>
        </authorList>
    </citation>
    <scope>NUCLEOTIDE SEQUENCE [LARGE SCALE GENOMIC DNA]</scope>
    <source>
        <strain evidence="1 2">ATCC BAA-1240</strain>
    </source>
</reference>
<dbReference type="InterPro" id="IPR021477">
    <property type="entry name" value="TVIIS_effector_SACOL2603_fam"/>
</dbReference>
<proteinExistence type="predicted"/>
<dbReference type="EMBL" id="AJAU01000016">
    <property type="protein sequence ID" value="EOL46458.1"/>
    <property type="molecule type" value="Genomic_DNA"/>
</dbReference>
<name>R3TZ66_9ENTE</name>
<evidence type="ECO:0000313" key="1">
    <source>
        <dbReference type="EMBL" id="EOL46458.1"/>
    </source>
</evidence>
<protein>
    <submittedName>
        <fullName evidence="1">Type VII secretion effector</fullName>
    </submittedName>
</protein>
<dbReference type="OrthoDB" id="2185308at2"/>
<dbReference type="eggNOG" id="ENOG5032MG9">
    <property type="taxonomic scope" value="Bacteria"/>
</dbReference>
<dbReference type="PATRIC" id="fig|1158612.3.peg.1414"/>
<dbReference type="AlphaFoldDB" id="R3TZ66"/>
<evidence type="ECO:0000313" key="2">
    <source>
        <dbReference type="Proteomes" id="UP000013840"/>
    </source>
</evidence>
<organism evidence="1 2">
    <name type="scientific">Enterococcus caccae ATCC BAA-1240</name>
    <dbReference type="NCBI Taxonomy" id="1158612"/>
    <lineage>
        <taxon>Bacteria</taxon>
        <taxon>Bacillati</taxon>
        <taxon>Bacillota</taxon>
        <taxon>Bacilli</taxon>
        <taxon>Lactobacillales</taxon>
        <taxon>Enterococcaceae</taxon>
        <taxon>Enterococcus</taxon>
    </lineage>
</organism>
<gene>
    <name evidence="1" type="ORF">UC7_01425</name>
</gene>
<keyword evidence="2" id="KW-1185">Reference proteome</keyword>